<evidence type="ECO:0000256" key="2">
    <source>
        <dbReference type="SAM" id="Phobius"/>
    </source>
</evidence>
<gene>
    <name evidence="4" type="ORF">CEURO_LOCUS9840</name>
</gene>
<dbReference type="Proteomes" id="UP001152484">
    <property type="component" value="Unassembled WGS sequence"/>
</dbReference>
<dbReference type="EMBL" id="CAMAPE010000019">
    <property type="protein sequence ID" value="CAH9086926.1"/>
    <property type="molecule type" value="Genomic_DNA"/>
</dbReference>
<reference evidence="4" key="1">
    <citation type="submission" date="2022-07" db="EMBL/GenBank/DDBJ databases">
        <authorList>
            <person name="Macas J."/>
            <person name="Novak P."/>
            <person name="Neumann P."/>
        </authorList>
    </citation>
    <scope>NUCLEOTIDE SEQUENCE</scope>
</reference>
<evidence type="ECO:0000313" key="5">
    <source>
        <dbReference type="Proteomes" id="UP001152484"/>
    </source>
</evidence>
<feature type="signal peptide" evidence="3">
    <location>
        <begin position="1"/>
        <end position="24"/>
    </location>
</feature>
<dbReference type="AlphaFoldDB" id="A0A9P0Z4L1"/>
<keyword evidence="2" id="KW-0812">Transmembrane</keyword>
<evidence type="ECO:0000313" key="4">
    <source>
        <dbReference type="EMBL" id="CAH9086926.1"/>
    </source>
</evidence>
<accession>A0A9P0Z4L1</accession>
<evidence type="ECO:0000256" key="3">
    <source>
        <dbReference type="SAM" id="SignalP"/>
    </source>
</evidence>
<protein>
    <recommendedName>
        <fullName evidence="6">Transmembrane protein</fullName>
    </recommendedName>
</protein>
<name>A0A9P0Z4L1_CUSEU</name>
<comment type="caution">
    <text evidence="4">The sequence shown here is derived from an EMBL/GenBank/DDBJ whole genome shotgun (WGS) entry which is preliminary data.</text>
</comment>
<keyword evidence="2" id="KW-1133">Transmembrane helix</keyword>
<keyword evidence="3" id="KW-0732">Signal</keyword>
<keyword evidence="2" id="KW-0472">Membrane</keyword>
<organism evidence="4 5">
    <name type="scientific">Cuscuta europaea</name>
    <name type="common">European dodder</name>
    <dbReference type="NCBI Taxonomy" id="41803"/>
    <lineage>
        <taxon>Eukaryota</taxon>
        <taxon>Viridiplantae</taxon>
        <taxon>Streptophyta</taxon>
        <taxon>Embryophyta</taxon>
        <taxon>Tracheophyta</taxon>
        <taxon>Spermatophyta</taxon>
        <taxon>Magnoliopsida</taxon>
        <taxon>eudicotyledons</taxon>
        <taxon>Gunneridae</taxon>
        <taxon>Pentapetalae</taxon>
        <taxon>asterids</taxon>
        <taxon>lamiids</taxon>
        <taxon>Solanales</taxon>
        <taxon>Convolvulaceae</taxon>
        <taxon>Cuscuteae</taxon>
        <taxon>Cuscuta</taxon>
        <taxon>Cuscuta subgen. Cuscuta</taxon>
    </lineage>
</organism>
<sequence>MRTLFVFMIGVSMLMWLMNVPAGGRWPGVDAAEAVVAVHAAAKVGDQPPPPGTPWEYTFAPTQEPPPPPPHRDHHMKYILISVLVVVIIGLIVAIVCAVKTCKKKRDSPKK</sequence>
<keyword evidence="5" id="KW-1185">Reference proteome</keyword>
<evidence type="ECO:0008006" key="6">
    <source>
        <dbReference type="Google" id="ProtNLM"/>
    </source>
</evidence>
<proteinExistence type="predicted"/>
<evidence type="ECO:0000256" key="1">
    <source>
        <dbReference type="SAM" id="MobiDB-lite"/>
    </source>
</evidence>
<feature type="transmembrane region" description="Helical" evidence="2">
    <location>
        <begin position="78"/>
        <end position="99"/>
    </location>
</feature>
<feature type="region of interest" description="Disordered" evidence="1">
    <location>
        <begin position="43"/>
        <end position="71"/>
    </location>
</feature>
<feature type="chain" id="PRO_5040344024" description="Transmembrane protein" evidence="3">
    <location>
        <begin position="25"/>
        <end position="111"/>
    </location>
</feature>